<dbReference type="InterPro" id="IPR010663">
    <property type="entry name" value="Znf_FPG/IleRS"/>
</dbReference>
<evidence type="ECO:0000313" key="23">
    <source>
        <dbReference type="Proteomes" id="UP000322267"/>
    </source>
</evidence>
<evidence type="ECO:0000256" key="12">
    <source>
        <dbReference type="ARBA" id="ARBA00023125"/>
    </source>
</evidence>
<comment type="catalytic activity">
    <reaction evidence="1">
        <text>Hydrolysis of DNA containing ring-opened 7-methylguanine residues, releasing 2,6-diamino-4-hydroxy-5-(N-methyl)formamidopyrimidine.</text>
        <dbReference type="EC" id="3.2.2.23"/>
    </reaction>
</comment>
<dbReference type="SMART" id="SM01232">
    <property type="entry name" value="H2TH"/>
    <property type="match status" value="1"/>
</dbReference>
<dbReference type="Gene3D" id="3.20.190.10">
    <property type="entry name" value="MutM-like, N-terminal"/>
    <property type="match status" value="1"/>
</dbReference>
<keyword evidence="9 19" id="KW-0863">Zinc-finger</keyword>
<keyword evidence="10" id="KW-0378">Hydrolase</keyword>
<dbReference type="Pfam" id="PF06831">
    <property type="entry name" value="H2TH"/>
    <property type="match status" value="1"/>
</dbReference>
<comment type="catalytic activity">
    <reaction evidence="18">
        <text>2'-deoxyribonucleotide-(2'-deoxyribose 5'-phosphate)-2'-deoxyribonucleotide-DNA = a 3'-end 2'-deoxyribonucleotide-(2,3-dehydro-2,3-deoxyribose 5'-phosphate)-DNA + a 5'-end 5'-phospho-2'-deoxyribonucleoside-DNA + H(+)</text>
        <dbReference type="Rhea" id="RHEA:66592"/>
        <dbReference type="Rhea" id="RHEA-COMP:13180"/>
        <dbReference type="Rhea" id="RHEA-COMP:16897"/>
        <dbReference type="Rhea" id="RHEA-COMP:17067"/>
        <dbReference type="ChEBI" id="CHEBI:15378"/>
        <dbReference type="ChEBI" id="CHEBI:136412"/>
        <dbReference type="ChEBI" id="CHEBI:157695"/>
        <dbReference type="ChEBI" id="CHEBI:167181"/>
        <dbReference type="EC" id="4.2.99.18"/>
    </reaction>
</comment>
<comment type="caution">
    <text evidence="22">The sequence shown here is derived from an EMBL/GenBank/DDBJ whole genome shotgun (WGS) entry which is preliminary data.</text>
</comment>
<dbReference type="GO" id="GO:0008270">
    <property type="term" value="F:zinc ion binding"/>
    <property type="evidence" value="ECO:0007669"/>
    <property type="project" value="UniProtKB-KW"/>
</dbReference>
<evidence type="ECO:0000256" key="14">
    <source>
        <dbReference type="ARBA" id="ARBA00023239"/>
    </source>
</evidence>
<dbReference type="FunFam" id="1.10.8.50:FF:000003">
    <property type="entry name" value="Formamidopyrimidine-DNA glycosylase"/>
    <property type="match status" value="1"/>
</dbReference>
<keyword evidence="16" id="KW-0326">Glycosidase</keyword>
<name>A0A5D4NKD4_9BACI</name>
<keyword evidence="15" id="KW-0511">Multifunctional enzyme</keyword>
<dbReference type="Pfam" id="PF01149">
    <property type="entry name" value="Fapy_DNA_glyco"/>
    <property type="match status" value="1"/>
</dbReference>
<dbReference type="RefSeq" id="WP_148942013.1">
    <property type="nucleotide sequence ID" value="NZ_VTEI01000017.1"/>
</dbReference>
<accession>A0A5D4NKD4</accession>
<dbReference type="SUPFAM" id="SSF81624">
    <property type="entry name" value="N-terminal domain of MutM-like DNA repair proteins"/>
    <property type="match status" value="1"/>
</dbReference>
<evidence type="ECO:0000313" key="22">
    <source>
        <dbReference type="EMBL" id="TYS13796.1"/>
    </source>
</evidence>
<dbReference type="GO" id="GO:0003690">
    <property type="term" value="F:double-stranded DNA binding"/>
    <property type="evidence" value="ECO:0007669"/>
    <property type="project" value="UniProtKB-ARBA"/>
</dbReference>
<gene>
    <name evidence="22" type="ORF">FZC78_20830</name>
</gene>
<dbReference type="GO" id="GO:0006284">
    <property type="term" value="P:base-excision repair"/>
    <property type="evidence" value="ECO:0007669"/>
    <property type="project" value="InterPro"/>
</dbReference>
<feature type="domain" description="FPG-type" evidence="20">
    <location>
        <begin position="236"/>
        <end position="270"/>
    </location>
</feature>
<evidence type="ECO:0000256" key="9">
    <source>
        <dbReference type="ARBA" id="ARBA00022771"/>
    </source>
</evidence>
<dbReference type="PROSITE" id="PS51066">
    <property type="entry name" value="ZF_FPG_2"/>
    <property type="match status" value="1"/>
</dbReference>
<dbReference type="InterPro" id="IPR015886">
    <property type="entry name" value="H2TH_FPG"/>
</dbReference>
<evidence type="ECO:0000256" key="10">
    <source>
        <dbReference type="ARBA" id="ARBA00022801"/>
    </source>
</evidence>
<evidence type="ECO:0000256" key="18">
    <source>
        <dbReference type="ARBA" id="ARBA00044632"/>
    </source>
</evidence>
<keyword evidence="7" id="KW-0479">Metal-binding</keyword>
<reference evidence="22 23" key="1">
    <citation type="submission" date="2019-08" db="EMBL/GenBank/DDBJ databases">
        <title>Bacillus genomes from the desert of Cuatro Cienegas, Coahuila.</title>
        <authorList>
            <person name="Olmedo-Alvarez G."/>
        </authorList>
    </citation>
    <scope>NUCLEOTIDE SEQUENCE [LARGE SCALE GENOMIC DNA]</scope>
    <source>
        <strain evidence="22 23">CH34_1T</strain>
    </source>
</reference>
<dbReference type="OrthoDB" id="9800855at2"/>
<evidence type="ECO:0000259" key="20">
    <source>
        <dbReference type="PROSITE" id="PS51066"/>
    </source>
</evidence>
<dbReference type="InterPro" id="IPR000214">
    <property type="entry name" value="Znf_DNA_glyclase/AP_lyase"/>
</dbReference>
<keyword evidence="8" id="KW-0227">DNA damage</keyword>
<dbReference type="GO" id="GO:0003684">
    <property type="term" value="F:damaged DNA binding"/>
    <property type="evidence" value="ECO:0007669"/>
    <property type="project" value="InterPro"/>
</dbReference>
<evidence type="ECO:0000256" key="19">
    <source>
        <dbReference type="PROSITE-ProRule" id="PRU00391"/>
    </source>
</evidence>
<dbReference type="Proteomes" id="UP000322267">
    <property type="component" value="Unassembled WGS sequence"/>
</dbReference>
<dbReference type="GO" id="GO:0034039">
    <property type="term" value="F:8-oxo-7,8-dihydroguanine DNA N-glycosylase activity"/>
    <property type="evidence" value="ECO:0007669"/>
    <property type="project" value="TreeGrafter"/>
</dbReference>
<dbReference type="PROSITE" id="PS51068">
    <property type="entry name" value="FPG_CAT"/>
    <property type="match status" value="1"/>
</dbReference>
<dbReference type="SUPFAM" id="SSF46946">
    <property type="entry name" value="S13-like H2TH domain"/>
    <property type="match status" value="1"/>
</dbReference>
<dbReference type="EMBL" id="VTEI01000017">
    <property type="protein sequence ID" value="TYS13796.1"/>
    <property type="molecule type" value="Genomic_DNA"/>
</dbReference>
<dbReference type="InterPro" id="IPR035937">
    <property type="entry name" value="FPG_N"/>
</dbReference>
<keyword evidence="11" id="KW-0862">Zinc</keyword>
<evidence type="ECO:0000256" key="11">
    <source>
        <dbReference type="ARBA" id="ARBA00022833"/>
    </source>
</evidence>
<comment type="similarity">
    <text evidence="3">Belongs to the FPG family.</text>
</comment>
<evidence type="ECO:0000256" key="2">
    <source>
        <dbReference type="ARBA" id="ARBA00001947"/>
    </source>
</evidence>
<keyword evidence="14" id="KW-0456">Lyase</keyword>
<dbReference type="AlphaFoldDB" id="A0A5D4NKD4"/>
<evidence type="ECO:0000256" key="8">
    <source>
        <dbReference type="ARBA" id="ARBA00022763"/>
    </source>
</evidence>
<dbReference type="InterPro" id="IPR010979">
    <property type="entry name" value="Ribosomal_uS13-like_H2TH"/>
</dbReference>
<evidence type="ECO:0000256" key="7">
    <source>
        <dbReference type="ARBA" id="ARBA00022723"/>
    </source>
</evidence>
<dbReference type="EC" id="3.2.2.23" evidence="4"/>
<evidence type="ECO:0000256" key="4">
    <source>
        <dbReference type="ARBA" id="ARBA00012024"/>
    </source>
</evidence>
<sequence length="270" mass="30692">MPELPEMEHYKRMLTMHLQNKRITGVEIGREKSINIPASEFSLLAGSQTIKSVSRRAKHLLFHLENDVVLILHLMLGGWMFFGTEEQKPDRTIQVKLSFGTQHLFFIGLRLGYLHLYKGMEKAGEELKKLGPEPLSSELTETKFLELSSKRRGSLKTTLVNQGFLSGIGNCYSDEMCFHAGLLPKRKFNELSENENRKLFHSMQFILSDAVNSGGYMENPFYQGDTLTGGYNSKCLVYDREGEPCLRCGSEVVKDEISSKKTFYCPVCQS</sequence>
<evidence type="ECO:0000256" key="16">
    <source>
        <dbReference type="ARBA" id="ARBA00023295"/>
    </source>
</evidence>
<evidence type="ECO:0000256" key="15">
    <source>
        <dbReference type="ARBA" id="ARBA00023268"/>
    </source>
</evidence>
<dbReference type="Pfam" id="PF06827">
    <property type="entry name" value="zf-FPG_IleRS"/>
    <property type="match status" value="1"/>
</dbReference>
<evidence type="ECO:0000256" key="3">
    <source>
        <dbReference type="ARBA" id="ARBA00009409"/>
    </source>
</evidence>
<feature type="domain" description="Formamidopyrimidine-DNA glycosylase catalytic" evidence="21">
    <location>
        <begin position="2"/>
        <end position="112"/>
    </location>
</feature>
<evidence type="ECO:0000256" key="5">
    <source>
        <dbReference type="ARBA" id="ARBA00012720"/>
    </source>
</evidence>
<evidence type="ECO:0000256" key="6">
    <source>
        <dbReference type="ARBA" id="ARBA00016240"/>
    </source>
</evidence>
<keyword evidence="12" id="KW-0238">DNA-binding</keyword>
<evidence type="ECO:0000259" key="21">
    <source>
        <dbReference type="PROSITE" id="PS51068"/>
    </source>
</evidence>
<keyword evidence="13" id="KW-0234">DNA repair</keyword>
<dbReference type="Gene3D" id="1.10.8.50">
    <property type="match status" value="1"/>
</dbReference>
<dbReference type="EC" id="4.2.99.18" evidence="5"/>
<dbReference type="GO" id="GO:0140078">
    <property type="term" value="F:class I DNA-(apurinic or apyrimidinic site) endonuclease activity"/>
    <property type="evidence" value="ECO:0007669"/>
    <property type="project" value="UniProtKB-EC"/>
</dbReference>
<evidence type="ECO:0000256" key="17">
    <source>
        <dbReference type="ARBA" id="ARBA00030638"/>
    </source>
</evidence>
<evidence type="ECO:0000256" key="1">
    <source>
        <dbReference type="ARBA" id="ARBA00001668"/>
    </source>
</evidence>
<organism evidence="22 23">
    <name type="scientific">Rossellomorea vietnamensis</name>
    <dbReference type="NCBI Taxonomy" id="218284"/>
    <lineage>
        <taxon>Bacteria</taxon>
        <taxon>Bacillati</taxon>
        <taxon>Bacillota</taxon>
        <taxon>Bacilli</taxon>
        <taxon>Bacillales</taxon>
        <taxon>Bacillaceae</taxon>
        <taxon>Rossellomorea</taxon>
    </lineage>
</organism>
<dbReference type="InterPro" id="IPR012319">
    <property type="entry name" value="FPG_cat"/>
</dbReference>
<dbReference type="PANTHER" id="PTHR22993:SF9">
    <property type="entry name" value="FORMAMIDOPYRIMIDINE-DNA GLYCOSYLASE"/>
    <property type="match status" value="1"/>
</dbReference>
<dbReference type="PANTHER" id="PTHR22993">
    <property type="entry name" value="FORMAMIDOPYRIMIDINE-DNA GLYCOSYLASE"/>
    <property type="match status" value="1"/>
</dbReference>
<dbReference type="SUPFAM" id="SSF57716">
    <property type="entry name" value="Glucocorticoid receptor-like (DNA-binding domain)"/>
    <property type="match status" value="1"/>
</dbReference>
<proteinExistence type="inferred from homology"/>
<comment type="cofactor">
    <cofactor evidence="2">
        <name>Zn(2+)</name>
        <dbReference type="ChEBI" id="CHEBI:29105"/>
    </cofactor>
</comment>
<evidence type="ECO:0000256" key="13">
    <source>
        <dbReference type="ARBA" id="ARBA00023204"/>
    </source>
</evidence>
<protein>
    <recommendedName>
        <fullName evidence="6">Formamidopyrimidine-DNA glycosylase</fullName>
        <ecNumber evidence="4">3.2.2.23</ecNumber>
        <ecNumber evidence="5">4.2.99.18</ecNumber>
    </recommendedName>
    <alternativeName>
        <fullName evidence="17">DNA-(apurinic or apyrimidinic site) lyase MutM</fullName>
    </alternativeName>
</protein>
<dbReference type="SMART" id="SM00898">
    <property type="entry name" value="Fapy_DNA_glyco"/>
    <property type="match status" value="1"/>
</dbReference>